<reference evidence="2 3" key="2">
    <citation type="journal article" date="2019" name="G3 (Bethesda)">
        <title>Hybrid Assembly of the Genome of the Entomopathogenic Nematode Steinernema carpocapsae Identifies the X-Chromosome.</title>
        <authorList>
            <person name="Serra L."/>
            <person name="Macchietto M."/>
            <person name="Macias-Munoz A."/>
            <person name="McGill C.J."/>
            <person name="Rodriguez I.M."/>
            <person name="Rodriguez B."/>
            <person name="Murad R."/>
            <person name="Mortazavi A."/>
        </authorList>
    </citation>
    <scope>NUCLEOTIDE SEQUENCE [LARGE SCALE GENOMIC DNA]</scope>
    <source>
        <strain evidence="2 3">ALL</strain>
    </source>
</reference>
<sequence>MALWPLSVLLIDIRDKKLVRVYRSRDNHSRNAAAAASHTTGPFFEADRDNGGGHLGSVTQRLVSQSVGPTHSDNPLVADNTHSVVFFPLPSEELARWLELDAAFRSQPAQQPAPLATHVRQLSHRTASTFATRSLSLRLVRSFSFSVRNDLEQRG</sequence>
<feature type="region of interest" description="Disordered" evidence="1">
    <location>
        <begin position="29"/>
        <end position="50"/>
    </location>
</feature>
<gene>
    <name evidence="2" type="ORF">L596_001978</name>
</gene>
<reference evidence="2 3" key="1">
    <citation type="journal article" date="2015" name="Genome Biol.">
        <title>Comparative genomics of Steinernema reveals deeply conserved gene regulatory networks.</title>
        <authorList>
            <person name="Dillman A.R."/>
            <person name="Macchietto M."/>
            <person name="Porter C.F."/>
            <person name="Rogers A."/>
            <person name="Williams B."/>
            <person name="Antoshechkin I."/>
            <person name="Lee M.M."/>
            <person name="Goodwin Z."/>
            <person name="Lu X."/>
            <person name="Lewis E.E."/>
            <person name="Goodrich-Blair H."/>
            <person name="Stock S.P."/>
            <person name="Adams B.J."/>
            <person name="Sternberg P.W."/>
            <person name="Mortazavi A."/>
        </authorList>
    </citation>
    <scope>NUCLEOTIDE SEQUENCE [LARGE SCALE GENOMIC DNA]</scope>
    <source>
        <strain evidence="2 3">ALL</strain>
    </source>
</reference>
<accession>A0A4U8UN58</accession>
<proteinExistence type="predicted"/>
<organism evidence="2 3">
    <name type="scientific">Steinernema carpocapsae</name>
    <name type="common">Entomopathogenic nematode</name>
    <dbReference type="NCBI Taxonomy" id="34508"/>
    <lineage>
        <taxon>Eukaryota</taxon>
        <taxon>Metazoa</taxon>
        <taxon>Ecdysozoa</taxon>
        <taxon>Nematoda</taxon>
        <taxon>Chromadorea</taxon>
        <taxon>Rhabditida</taxon>
        <taxon>Tylenchina</taxon>
        <taxon>Panagrolaimomorpha</taxon>
        <taxon>Strongyloidoidea</taxon>
        <taxon>Steinernematidae</taxon>
        <taxon>Steinernema</taxon>
    </lineage>
</organism>
<dbReference type="EMBL" id="AZBU02000001">
    <property type="protein sequence ID" value="TMS34366.1"/>
    <property type="molecule type" value="Genomic_DNA"/>
</dbReference>
<protein>
    <submittedName>
        <fullName evidence="2">Uncharacterized protein</fullName>
    </submittedName>
</protein>
<keyword evidence="3" id="KW-1185">Reference proteome</keyword>
<dbReference type="Proteomes" id="UP000298663">
    <property type="component" value="Unassembled WGS sequence"/>
</dbReference>
<evidence type="ECO:0000313" key="3">
    <source>
        <dbReference type="Proteomes" id="UP000298663"/>
    </source>
</evidence>
<name>A0A4U8UN58_STECR</name>
<evidence type="ECO:0000256" key="1">
    <source>
        <dbReference type="SAM" id="MobiDB-lite"/>
    </source>
</evidence>
<dbReference type="AlphaFoldDB" id="A0A4U8UN58"/>
<evidence type="ECO:0000313" key="2">
    <source>
        <dbReference type="EMBL" id="TMS34366.1"/>
    </source>
</evidence>
<comment type="caution">
    <text evidence="2">The sequence shown here is derived from an EMBL/GenBank/DDBJ whole genome shotgun (WGS) entry which is preliminary data.</text>
</comment>